<feature type="domain" description="Septum formation-related" evidence="1">
    <location>
        <begin position="46"/>
        <end position="263"/>
    </location>
</feature>
<dbReference type="AlphaFoldDB" id="A0A6J7A1S9"/>
<name>A0A6J7A1S9_9ZZZZ</name>
<dbReference type="EMBL" id="CAFABK010000016">
    <property type="protein sequence ID" value="CAB4826548.1"/>
    <property type="molecule type" value="Genomic_DNA"/>
</dbReference>
<organism evidence="2">
    <name type="scientific">freshwater metagenome</name>
    <dbReference type="NCBI Taxonomy" id="449393"/>
    <lineage>
        <taxon>unclassified sequences</taxon>
        <taxon>metagenomes</taxon>
        <taxon>ecological metagenomes</taxon>
    </lineage>
</organism>
<gene>
    <name evidence="2" type="ORF">UFOPK3204_00539</name>
</gene>
<dbReference type="InterPro" id="IPR026004">
    <property type="entry name" value="Septum_form"/>
</dbReference>
<sequence length="281" mass="30286">MRHKSHNYWSRAHVAGAAALTIGLLAPAVLTIGFAAPAQAATPAIGACYDYQIAVRDEVSSSAPALACTGPHTAETYWTGSLKPTFGPPSKATPGARLAATTACETKTLNTYVAMPGRTLPSRWLSFAIFPTDTQWSAGERWVRCDAVLKTGLKLTELTSTAAAFVVASGVDYFNFCTPAQPNARNTESYPCTDPKKNWIMIAARDLGGPGTRFPGTSKVEKRTRTLCSKLGKRYSGGSKFPSWWAIWPTDRGWKEGRREGQCLVPLSQYNKAVKPPTPAV</sequence>
<protein>
    <submittedName>
        <fullName evidence="2">Unannotated protein</fullName>
    </submittedName>
</protein>
<evidence type="ECO:0000313" key="2">
    <source>
        <dbReference type="EMBL" id="CAB4826548.1"/>
    </source>
</evidence>
<accession>A0A6J7A1S9</accession>
<proteinExistence type="predicted"/>
<reference evidence="2" key="1">
    <citation type="submission" date="2020-05" db="EMBL/GenBank/DDBJ databases">
        <authorList>
            <person name="Chiriac C."/>
            <person name="Salcher M."/>
            <person name="Ghai R."/>
            <person name="Kavagutti S V."/>
        </authorList>
    </citation>
    <scope>NUCLEOTIDE SEQUENCE</scope>
</reference>
<evidence type="ECO:0000259" key="1">
    <source>
        <dbReference type="Pfam" id="PF13845"/>
    </source>
</evidence>
<dbReference type="Pfam" id="PF13845">
    <property type="entry name" value="Septum_form"/>
    <property type="match status" value="1"/>
</dbReference>